<organism evidence="3 4">
    <name type="scientific">Gossypium hirsutum</name>
    <name type="common">Upland cotton</name>
    <name type="synonym">Gossypium mexicanum</name>
    <dbReference type="NCBI Taxonomy" id="3635"/>
    <lineage>
        <taxon>Eukaryota</taxon>
        <taxon>Viridiplantae</taxon>
        <taxon>Streptophyta</taxon>
        <taxon>Embryophyta</taxon>
        <taxon>Tracheophyta</taxon>
        <taxon>Spermatophyta</taxon>
        <taxon>Magnoliopsida</taxon>
        <taxon>eudicotyledons</taxon>
        <taxon>Gunneridae</taxon>
        <taxon>Pentapetalae</taxon>
        <taxon>rosids</taxon>
        <taxon>malvids</taxon>
        <taxon>Malvales</taxon>
        <taxon>Malvaceae</taxon>
        <taxon>Malvoideae</taxon>
        <taxon>Gossypium</taxon>
    </lineage>
</organism>
<feature type="compositionally biased region" description="Basic and acidic residues" evidence="1">
    <location>
        <begin position="192"/>
        <end position="204"/>
    </location>
</feature>
<evidence type="ECO:0000313" key="4">
    <source>
        <dbReference type="RefSeq" id="XP_040950452.1"/>
    </source>
</evidence>
<gene>
    <name evidence="4" type="primary">LOC121217905</name>
</gene>
<sequence length="221" mass="26043">MDPNRAIANEVESNVPAPTQGIAPSESRLVAVPVVPQGIELLRFNKPPVDKICKNGAKEFRANVVDDPEKVEFCLENTIRWWNTLVLVAPRERVIWEFFQTEFWKKYISQWFLDQKHKEFLELKQSHITVTEHEREFVWLSKYAREYVSTEEIMCKQFVNSLNEDIKLLVEILDLKEFLVVIDRACKVEDFSQEKRKADSEARDSRKRPMNKPYHSSSKRS</sequence>
<proteinExistence type="predicted"/>
<dbReference type="PANTHER" id="PTHR34482">
    <property type="entry name" value="DNA DAMAGE-INDUCIBLE PROTEIN 1-LIKE"/>
    <property type="match status" value="1"/>
</dbReference>
<accession>A0ABM3A6M3</accession>
<dbReference type="PANTHER" id="PTHR34482:SF36">
    <property type="entry name" value="RETROTRANSPOSON GAG DOMAIN-CONTAINING PROTEIN"/>
    <property type="match status" value="1"/>
</dbReference>
<feature type="domain" description="Retrotransposon gag" evidence="2">
    <location>
        <begin position="77"/>
        <end position="164"/>
    </location>
</feature>
<dbReference type="Pfam" id="PF03732">
    <property type="entry name" value="Retrotrans_gag"/>
    <property type="match status" value="1"/>
</dbReference>
<evidence type="ECO:0000313" key="3">
    <source>
        <dbReference type="Proteomes" id="UP000818029"/>
    </source>
</evidence>
<feature type="region of interest" description="Disordered" evidence="1">
    <location>
        <begin position="192"/>
        <end position="221"/>
    </location>
</feature>
<dbReference type="GeneID" id="121217905"/>
<evidence type="ECO:0000259" key="2">
    <source>
        <dbReference type="Pfam" id="PF03732"/>
    </source>
</evidence>
<dbReference type="Proteomes" id="UP000818029">
    <property type="component" value="Chromosome A03"/>
</dbReference>
<reference evidence="4" key="2">
    <citation type="submission" date="2025-08" db="UniProtKB">
        <authorList>
            <consortium name="RefSeq"/>
        </authorList>
    </citation>
    <scope>IDENTIFICATION</scope>
</reference>
<protein>
    <recommendedName>
        <fullName evidence="2">Retrotransposon gag domain-containing protein</fullName>
    </recommendedName>
</protein>
<dbReference type="RefSeq" id="XP_040950452.1">
    <property type="nucleotide sequence ID" value="XM_041094518.1"/>
</dbReference>
<dbReference type="InterPro" id="IPR005162">
    <property type="entry name" value="Retrotrans_gag_dom"/>
</dbReference>
<name>A0ABM3A6M3_GOSHI</name>
<keyword evidence="3" id="KW-1185">Reference proteome</keyword>
<evidence type="ECO:0000256" key="1">
    <source>
        <dbReference type="SAM" id="MobiDB-lite"/>
    </source>
</evidence>
<reference evidence="3" key="1">
    <citation type="journal article" date="2020" name="Nat. Genet.">
        <title>Genomic diversifications of five Gossypium allopolyploid species and their impact on cotton improvement.</title>
        <authorList>
            <person name="Chen Z.J."/>
            <person name="Sreedasyam A."/>
            <person name="Ando A."/>
            <person name="Song Q."/>
            <person name="De Santiago L.M."/>
            <person name="Hulse-Kemp A.M."/>
            <person name="Ding M."/>
            <person name="Ye W."/>
            <person name="Kirkbride R.C."/>
            <person name="Jenkins J."/>
            <person name="Plott C."/>
            <person name="Lovell J."/>
            <person name="Lin Y.M."/>
            <person name="Vaughn R."/>
            <person name="Liu B."/>
            <person name="Simpson S."/>
            <person name="Scheffler B.E."/>
            <person name="Wen L."/>
            <person name="Saski C.A."/>
            <person name="Grover C.E."/>
            <person name="Hu G."/>
            <person name="Conover J.L."/>
            <person name="Carlson J.W."/>
            <person name="Shu S."/>
            <person name="Boston L.B."/>
            <person name="Williams M."/>
            <person name="Peterson D.G."/>
            <person name="McGee K."/>
            <person name="Jones D.C."/>
            <person name="Wendel J.F."/>
            <person name="Stelly D.M."/>
            <person name="Grimwood J."/>
            <person name="Schmutz J."/>
        </authorList>
    </citation>
    <scope>NUCLEOTIDE SEQUENCE [LARGE SCALE GENOMIC DNA]</scope>
    <source>
        <strain evidence="3">cv. TM-1</strain>
    </source>
</reference>